<evidence type="ECO:0000256" key="1">
    <source>
        <dbReference type="SAM" id="MobiDB-lite"/>
    </source>
</evidence>
<evidence type="ECO:0000313" key="2">
    <source>
        <dbReference type="EMBL" id="AVB21380.1"/>
    </source>
</evidence>
<accession>A0AAD0GPW5</accession>
<dbReference type="EMBL" id="CP026562">
    <property type="protein sequence ID" value="AVB21380.1"/>
    <property type="molecule type" value="Genomic_DNA"/>
</dbReference>
<evidence type="ECO:0000313" key="3">
    <source>
        <dbReference type="Proteomes" id="UP000236903"/>
    </source>
</evidence>
<protein>
    <submittedName>
        <fullName evidence="2">DUF1534 domain-containing protein</fullName>
    </submittedName>
</protein>
<dbReference type="KEGG" id="pavl:BKM03_20750"/>
<proteinExistence type="predicted"/>
<organism evidence="2 3">
    <name type="scientific">Pseudomonas avellanae</name>
    <dbReference type="NCBI Taxonomy" id="46257"/>
    <lineage>
        <taxon>Bacteria</taxon>
        <taxon>Pseudomonadati</taxon>
        <taxon>Pseudomonadota</taxon>
        <taxon>Gammaproteobacteria</taxon>
        <taxon>Pseudomonadales</taxon>
        <taxon>Pseudomonadaceae</taxon>
        <taxon>Pseudomonas</taxon>
    </lineage>
</organism>
<name>A0AAD0GPW5_9PSED</name>
<feature type="region of interest" description="Disordered" evidence="1">
    <location>
        <begin position="1"/>
        <end position="44"/>
    </location>
</feature>
<sequence length="44" mass="4845">MSFLTLQRGNALGDAQRHKSAPHRRFTVGRGASRHACQRGALAR</sequence>
<dbReference type="Proteomes" id="UP000236903">
    <property type="component" value="Chromosome"/>
</dbReference>
<reference evidence="2 3" key="1">
    <citation type="submission" date="2018-02" db="EMBL/GenBank/DDBJ databases">
        <title>Comparative genomics of Pseudomonas syringae.</title>
        <authorList>
            <person name="Hulin M.T."/>
        </authorList>
    </citation>
    <scope>NUCLEOTIDE SEQUENCE [LARGE SCALE GENOMIC DNA]</scope>
    <source>
        <strain evidence="2 3">R2leaf</strain>
    </source>
</reference>
<gene>
    <name evidence="2" type="ORF">BKM03_20750</name>
</gene>
<dbReference type="AntiFam" id="ANF00261">
    <property type="entry name" value="Protein of unknown function (DUF1534)"/>
</dbReference>
<feature type="compositionally biased region" description="Basic residues" evidence="1">
    <location>
        <begin position="18"/>
        <end position="37"/>
    </location>
</feature>
<dbReference type="AlphaFoldDB" id="A0AAD0GPW5"/>